<feature type="transmembrane region" description="Helical" evidence="5">
    <location>
        <begin position="91"/>
        <end position="107"/>
    </location>
</feature>
<dbReference type="RefSeq" id="WP_343224258.1">
    <property type="nucleotide sequence ID" value="NZ_CAJNBJ010000017.1"/>
</dbReference>
<keyword evidence="2 5" id="KW-0812">Transmembrane</keyword>
<keyword evidence="3 5" id="KW-1133">Transmembrane helix</keyword>
<dbReference type="Proteomes" id="UP000675880">
    <property type="component" value="Unassembled WGS sequence"/>
</dbReference>
<gene>
    <name evidence="6" type="ORF">NSPZN2_40006</name>
</gene>
<dbReference type="NCBIfam" id="NF002586">
    <property type="entry name" value="PRK02237.1"/>
    <property type="match status" value="1"/>
</dbReference>
<proteinExistence type="inferred from homology"/>
<dbReference type="InterPro" id="IPR037185">
    <property type="entry name" value="EmrE-like"/>
</dbReference>
<dbReference type="PANTHER" id="PTHR36116:SF1">
    <property type="entry name" value="UPF0060 MEMBRANE PROTEIN YNFA"/>
    <property type="match status" value="1"/>
</dbReference>
<feature type="transmembrane region" description="Helical" evidence="5">
    <location>
        <begin position="31"/>
        <end position="50"/>
    </location>
</feature>
<evidence type="ECO:0000256" key="4">
    <source>
        <dbReference type="ARBA" id="ARBA00023136"/>
    </source>
</evidence>
<keyword evidence="4 5" id="KW-0472">Membrane</keyword>
<evidence type="ECO:0000256" key="5">
    <source>
        <dbReference type="HAMAP-Rule" id="MF_00010"/>
    </source>
</evidence>
<evidence type="ECO:0000256" key="3">
    <source>
        <dbReference type="ARBA" id="ARBA00022989"/>
    </source>
</evidence>
<evidence type="ECO:0000256" key="1">
    <source>
        <dbReference type="ARBA" id="ARBA00022475"/>
    </source>
</evidence>
<dbReference type="InterPro" id="IPR003844">
    <property type="entry name" value="UPF0060"/>
</dbReference>
<accession>A0ABN7LR36</accession>
<feature type="transmembrane region" description="Helical" evidence="5">
    <location>
        <begin position="62"/>
        <end position="79"/>
    </location>
</feature>
<dbReference type="PANTHER" id="PTHR36116">
    <property type="entry name" value="UPF0060 MEMBRANE PROTEIN YNFA"/>
    <property type="match status" value="1"/>
</dbReference>
<comment type="similarity">
    <text evidence="5">Belongs to the UPF0060 family.</text>
</comment>
<comment type="subcellular location">
    <subcellularLocation>
        <location evidence="5">Cell membrane</location>
        <topology evidence="5">Multi-pass membrane protein</topology>
    </subcellularLocation>
</comment>
<evidence type="ECO:0000313" key="7">
    <source>
        <dbReference type="Proteomes" id="UP000675880"/>
    </source>
</evidence>
<organism evidence="6 7">
    <name type="scientific">Nitrospira defluvii</name>
    <dbReference type="NCBI Taxonomy" id="330214"/>
    <lineage>
        <taxon>Bacteria</taxon>
        <taxon>Pseudomonadati</taxon>
        <taxon>Nitrospirota</taxon>
        <taxon>Nitrospiria</taxon>
        <taxon>Nitrospirales</taxon>
        <taxon>Nitrospiraceae</taxon>
        <taxon>Nitrospira</taxon>
    </lineage>
</organism>
<dbReference type="EMBL" id="CAJNBJ010000017">
    <property type="protein sequence ID" value="CAE6765255.1"/>
    <property type="molecule type" value="Genomic_DNA"/>
</dbReference>
<feature type="transmembrane region" description="Helical" evidence="5">
    <location>
        <begin position="7"/>
        <end position="25"/>
    </location>
</feature>
<evidence type="ECO:0000256" key="2">
    <source>
        <dbReference type="ARBA" id="ARBA00022692"/>
    </source>
</evidence>
<reference evidence="6 7" key="1">
    <citation type="submission" date="2021-02" db="EMBL/GenBank/DDBJ databases">
        <authorList>
            <person name="Han P."/>
        </authorList>
    </citation>
    <scope>NUCLEOTIDE SEQUENCE [LARGE SCALE GENOMIC DNA]</scope>
    <source>
        <strain evidence="6">Candidatus Nitrospira sp. ZN2</strain>
    </source>
</reference>
<dbReference type="Pfam" id="PF02694">
    <property type="entry name" value="UPF0060"/>
    <property type="match status" value="1"/>
</dbReference>
<protein>
    <submittedName>
        <fullName evidence="6">Uncharacterized protein</fullName>
    </submittedName>
</protein>
<keyword evidence="7" id="KW-1185">Reference proteome</keyword>
<dbReference type="SUPFAM" id="SSF103481">
    <property type="entry name" value="Multidrug resistance efflux transporter EmrE"/>
    <property type="match status" value="1"/>
</dbReference>
<dbReference type="HAMAP" id="MF_00010">
    <property type="entry name" value="UPF0060"/>
    <property type="match status" value="1"/>
</dbReference>
<name>A0ABN7LR36_9BACT</name>
<sequence>MLMTQSTALFVLAGLFEIGGGYLIWQWWRNGSHWSVGLLGAVILILYGIVPTYQPSHFGRVYAAYGGWFIVLSILWGWLVDHVEPDRFDVLGAMVCLMGVAVMMYWPR</sequence>
<keyword evidence="1 5" id="KW-1003">Cell membrane</keyword>
<evidence type="ECO:0000313" key="6">
    <source>
        <dbReference type="EMBL" id="CAE6765255.1"/>
    </source>
</evidence>
<comment type="caution">
    <text evidence="6">The sequence shown here is derived from an EMBL/GenBank/DDBJ whole genome shotgun (WGS) entry which is preliminary data.</text>
</comment>